<comment type="similarity">
    <text evidence="1">Belongs to the glycosyltransferase 2 family.</text>
</comment>
<name>A0ABT0Q638_9RHOB</name>
<gene>
    <name evidence="6" type="ORF">M3P21_12570</name>
</gene>
<evidence type="ECO:0000256" key="1">
    <source>
        <dbReference type="ARBA" id="ARBA00006739"/>
    </source>
</evidence>
<feature type="domain" description="Type II secretion system protein GspE N-terminal" evidence="5">
    <location>
        <begin position="77"/>
        <end position="161"/>
    </location>
</feature>
<feature type="transmembrane region" description="Helical" evidence="4">
    <location>
        <begin position="574"/>
        <end position="597"/>
    </location>
</feature>
<evidence type="ECO:0000256" key="3">
    <source>
        <dbReference type="ARBA" id="ARBA00022679"/>
    </source>
</evidence>
<dbReference type="RefSeq" id="WP_249710381.1">
    <property type="nucleotide sequence ID" value="NZ_JAMFMB010000015.1"/>
</dbReference>
<keyword evidence="4" id="KW-1133">Transmembrane helix</keyword>
<keyword evidence="7" id="KW-1185">Reference proteome</keyword>
<dbReference type="Pfam" id="PF13641">
    <property type="entry name" value="Glyco_tranf_2_3"/>
    <property type="match status" value="1"/>
</dbReference>
<keyword evidence="4" id="KW-0472">Membrane</keyword>
<proteinExistence type="inferred from homology"/>
<dbReference type="EMBL" id="JAMFMB010000015">
    <property type="protein sequence ID" value="MCL6284359.1"/>
    <property type="molecule type" value="Genomic_DNA"/>
</dbReference>
<feature type="transmembrane region" description="Helical" evidence="4">
    <location>
        <begin position="543"/>
        <end position="567"/>
    </location>
</feature>
<dbReference type="EC" id="2.4.-.-" evidence="6"/>
<reference evidence="6" key="1">
    <citation type="submission" date="2022-05" db="EMBL/GenBank/DDBJ databases">
        <authorList>
            <person name="Park J.-S."/>
        </authorList>
    </citation>
    <scope>NUCLEOTIDE SEQUENCE</scope>
    <source>
        <strain evidence="6">2012CJ41-6</strain>
    </source>
</reference>
<dbReference type="PANTHER" id="PTHR43630:SF1">
    <property type="entry name" value="POLY-BETA-1,6-N-ACETYL-D-GLUCOSAMINE SYNTHASE"/>
    <property type="match status" value="1"/>
</dbReference>
<dbReference type="SUPFAM" id="SSF53448">
    <property type="entry name" value="Nucleotide-diphospho-sugar transferases"/>
    <property type="match status" value="1"/>
</dbReference>
<comment type="caution">
    <text evidence="6">The sequence shown here is derived from an EMBL/GenBank/DDBJ whole genome shotgun (WGS) entry which is preliminary data.</text>
</comment>
<evidence type="ECO:0000313" key="6">
    <source>
        <dbReference type="EMBL" id="MCL6284359.1"/>
    </source>
</evidence>
<dbReference type="Pfam" id="PF05157">
    <property type="entry name" value="MshEN"/>
    <property type="match status" value="1"/>
</dbReference>
<feature type="transmembrane region" description="Helical" evidence="4">
    <location>
        <begin position="207"/>
        <end position="226"/>
    </location>
</feature>
<evidence type="ECO:0000259" key="5">
    <source>
        <dbReference type="Pfam" id="PF05157"/>
    </source>
</evidence>
<keyword evidence="4" id="KW-0812">Transmembrane</keyword>
<evidence type="ECO:0000256" key="4">
    <source>
        <dbReference type="SAM" id="Phobius"/>
    </source>
</evidence>
<dbReference type="SUPFAM" id="SSF160246">
    <property type="entry name" value="EspE N-terminal domain-like"/>
    <property type="match status" value="1"/>
</dbReference>
<dbReference type="PANTHER" id="PTHR43630">
    <property type="entry name" value="POLY-BETA-1,6-N-ACETYL-D-GLUCOSAMINE SYNTHASE"/>
    <property type="match status" value="1"/>
</dbReference>
<feature type="transmembrane region" description="Helical" evidence="4">
    <location>
        <begin position="498"/>
        <end position="523"/>
    </location>
</feature>
<keyword evidence="2 6" id="KW-0328">Glycosyltransferase</keyword>
<dbReference type="InterPro" id="IPR029044">
    <property type="entry name" value="Nucleotide-diphossugar_trans"/>
</dbReference>
<dbReference type="InterPro" id="IPR007831">
    <property type="entry name" value="T2SS_GspE_N"/>
</dbReference>
<protein>
    <submittedName>
        <fullName evidence="6">Glycosyltransferase</fullName>
        <ecNumber evidence="6">2.4.-.-</ecNumber>
    </submittedName>
</protein>
<evidence type="ECO:0000256" key="2">
    <source>
        <dbReference type="ARBA" id="ARBA00022676"/>
    </source>
</evidence>
<dbReference type="Gene3D" id="3.90.550.10">
    <property type="entry name" value="Spore Coat Polysaccharide Biosynthesis Protein SpsA, Chain A"/>
    <property type="match status" value="1"/>
</dbReference>
<organism evidence="6 7">
    <name type="scientific">Ruegeria spongiae</name>
    <dbReference type="NCBI Taxonomy" id="2942209"/>
    <lineage>
        <taxon>Bacteria</taxon>
        <taxon>Pseudomonadati</taxon>
        <taxon>Pseudomonadota</taxon>
        <taxon>Alphaproteobacteria</taxon>
        <taxon>Rhodobacterales</taxon>
        <taxon>Roseobacteraceae</taxon>
        <taxon>Ruegeria</taxon>
    </lineage>
</organism>
<keyword evidence="3 6" id="KW-0808">Transferase</keyword>
<dbReference type="GO" id="GO:0016757">
    <property type="term" value="F:glycosyltransferase activity"/>
    <property type="evidence" value="ECO:0007669"/>
    <property type="project" value="UniProtKB-KW"/>
</dbReference>
<feature type="transmembrane region" description="Helical" evidence="4">
    <location>
        <begin position="183"/>
        <end position="201"/>
    </location>
</feature>
<sequence>MSDLKLNFQRRAAAVPSAAPHVPLGRILVRNGAITHAQLHAALELQLRLNAPIGEIIVAEGWASEDQVQAALVEQRGLAVVDLCRDRPEPTLWDLQPREFWQRTRSAPFKRTGAFLQVATARPDRFAEVEAGFSETGLIPLPVLGHAAAIDTVFADHFAGPLVHRAETRVAPEFSCRGYARTYGLWGGGALAGLAAIASIAPAALAVAAFAAACLTLLMFFSLRCVGFLAHILAPTADTDGDLIRAKLPKVSVIVPLYKEREIANALIRRLGRLTYPKALLDVILVLEAKDAVTRAALEDLVLPHWMRVLEVPDTGGLTTKPRALNYALDFCAGEIVGIWDAEDAPESDQIEKVVQQFDRAGPDVACLQGILDYYNPRTNWRARCFTIEYCSWFRAVMPGIARLGLVVPLGGTTLFMRKTVLEELGGWDAHNVTEDADLGVRLCRAGYRTEFIRTSTYEEANHRLWPWVKQRSRWLKGFMITYLVHMRAPRQLWRDLGVWRFLGVQAFFLGTLGQFLLAPVLWTFWLGALGAPGPWTGLIDTQVLTIAATLLLAVEGISFAIAATALSTPGRRFLLPWILAMPLYYPAGVIAAYKALYELAVKPYFWDKTQHGQVVEGVTP</sequence>
<evidence type="ECO:0000313" key="7">
    <source>
        <dbReference type="Proteomes" id="UP001203880"/>
    </source>
</evidence>
<accession>A0ABT0Q638</accession>
<dbReference type="InterPro" id="IPR037257">
    <property type="entry name" value="T2SS_E_N_sf"/>
</dbReference>
<dbReference type="Proteomes" id="UP001203880">
    <property type="component" value="Unassembled WGS sequence"/>
</dbReference>